<evidence type="ECO:0000256" key="1">
    <source>
        <dbReference type="SAM" id="MobiDB-lite"/>
    </source>
</evidence>
<reference evidence="2 3" key="2">
    <citation type="journal article" date="2016" name="Genome Announc.">
        <title>Draft Genome Sequence of a Versatile Hydrocarbon-Degrading Bacterium, Rhodococcus pyridinivorans Strain KG-16, Collected from Oil Fields in India.</title>
        <authorList>
            <person name="Aggarwal R.K."/>
            <person name="Dawar C."/>
            <person name="Phanindranath R."/>
            <person name="Mutnuri L."/>
            <person name="Dayal A.M."/>
        </authorList>
    </citation>
    <scope>NUCLEOTIDE SEQUENCE [LARGE SCALE GENOMIC DNA]</scope>
    <source>
        <strain evidence="2 3">KG-16</strain>
    </source>
</reference>
<proteinExistence type="predicted"/>
<comment type="caution">
    <text evidence="2">The sequence shown here is derived from an EMBL/GenBank/DDBJ whole genome shotgun (WGS) entry which is preliminary data.</text>
</comment>
<feature type="region of interest" description="Disordered" evidence="1">
    <location>
        <begin position="97"/>
        <end position="153"/>
    </location>
</feature>
<evidence type="ECO:0008006" key="4">
    <source>
        <dbReference type="Google" id="ProtNLM"/>
    </source>
</evidence>
<dbReference type="Proteomes" id="UP000053060">
    <property type="component" value="Unassembled WGS sequence"/>
</dbReference>
<dbReference type="Gene3D" id="6.10.140.2080">
    <property type="match status" value="1"/>
</dbReference>
<feature type="compositionally biased region" description="Low complexity" evidence="1">
    <location>
        <begin position="119"/>
        <end position="137"/>
    </location>
</feature>
<organism evidence="2 3">
    <name type="scientific">Rhodococcus pyridinivorans KG-16</name>
    <dbReference type="NCBI Taxonomy" id="1441730"/>
    <lineage>
        <taxon>Bacteria</taxon>
        <taxon>Bacillati</taxon>
        <taxon>Actinomycetota</taxon>
        <taxon>Actinomycetes</taxon>
        <taxon>Mycobacteriales</taxon>
        <taxon>Nocardiaceae</taxon>
        <taxon>Rhodococcus</taxon>
    </lineage>
</organism>
<dbReference type="EMBL" id="AZXY01000002">
    <property type="protein sequence ID" value="KSZ59864.1"/>
    <property type="molecule type" value="Genomic_DNA"/>
</dbReference>
<reference evidence="3" key="1">
    <citation type="submission" date="2015-01" db="EMBL/GenBank/DDBJ databases">
        <title>Draft genome sequence of Rhodococcus pyridinivorans strain KG-16, a hydrocarbon-degrading bacterium.</title>
        <authorList>
            <person name="Aggarwal R.K."/>
            <person name="Dawar C."/>
        </authorList>
    </citation>
    <scope>NUCLEOTIDE SEQUENCE [LARGE SCALE GENOMIC DNA]</scope>
    <source>
        <strain evidence="3">KG-16</strain>
    </source>
</reference>
<dbReference type="InterPro" id="IPR021784">
    <property type="entry name" value="DUF3349"/>
</dbReference>
<gene>
    <name evidence="2" type="ORF">Z045_06875</name>
</gene>
<name>A0A0V9UPD9_9NOCA</name>
<sequence length="153" mass="16527">MARWNPRVVLDWLRAGYPEGIPAKDHFALLAVLKRRLTDEELLEAIETAAATASEHPERQVDHDTLRKIVAGVIHEEPDPQDVERVREQLVAAGWPVVGGELSRGDEPTEPAGTDRQPTTETAAAPASEAVAASNAGAEERICEEHGSQAGAR</sequence>
<evidence type="ECO:0000313" key="2">
    <source>
        <dbReference type="EMBL" id="KSZ59864.1"/>
    </source>
</evidence>
<dbReference type="PATRIC" id="fig|1441730.3.peg.1446"/>
<dbReference type="Gene3D" id="1.10.10.2390">
    <property type="match status" value="1"/>
</dbReference>
<evidence type="ECO:0000313" key="3">
    <source>
        <dbReference type="Proteomes" id="UP000053060"/>
    </source>
</evidence>
<feature type="compositionally biased region" description="Basic and acidic residues" evidence="1">
    <location>
        <begin position="138"/>
        <end position="147"/>
    </location>
</feature>
<accession>A0A0V9UPD9</accession>
<dbReference type="AlphaFoldDB" id="A0A0V9UPD9"/>
<dbReference type="Pfam" id="PF11829">
    <property type="entry name" value="DUF3349"/>
    <property type="match status" value="1"/>
</dbReference>
<protein>
    <recommendedName>
        <fullName evidence="4">DUF3349 domain-containing protein</fullName>
    </recommendedName>
</protein>